<dbReference type="PANTHER" id="PTHR47328">
    <property type="match status" value="1"/>
</dbReference>
<dbReference type="InterPro" id="IPR035959">
    <property type="entry name" value="RutC-like_sf"/>
</dbReference>
<sequence length="116" mass="12916">MSIERFQKNPRMSMAVKHAGSLHISGQVPDDFEASIEEQTRQVLAKIDALLTEAGSDRSRLVSINVYLPMIMDFDAMNSIYDAWIDPENQPARACVEARLAHPSLRVEMSAIAAVE</sequence>
<dbReference type="KEGG" id="ppso:QPJ95_19965"/>
<keyword evidence="3" id="KW-1185">Reference proteome</keyword>
<dbReference type="CDD" id="cd06150">
    <property type="entry name" value="YjgF_YER057c_UK114_like_2"/>
    <property type="match status" value="1"/>
</dbReference>
<dbReference type="PROSITE" id="PS01094">
    <property type="entry name" value="UPF0076"/>
    <property type="match status" value="1"/>
</dbReference>
<dbReference type="SUPFAM" id="SSF55298">
    <property type="entry name" value="YjgF-like"/>
    <property type="match status" value="1"/>
</dbReference>
<dbReference type="Proteomes" id="UP001238334">
    <property type="component" value="Chromosome"/>
</dbReference>
<dbReference type="InterPro" id="IPR006175">
    <property type="entry name" value="YjgF/YER057c/UK114"/>
</dbReference>
<dbReference type="PANTHER" id="PTHR47328:SF1">
    <property type="entry name" value="RUTC FAMILY PROTEIN YOAB"/>
    <property type="match status" value="1"/>
</dbReference>
<comment type="similarity">
    <text evidence="1">Belongs to the RutC family.</text>
</comment>
<reference evidence="2 3" key="1">
    <citation type="submission" date="2023-06" db="EMBL/GenBank/DDBJ databases">
        <title>Parasedimentitalea psychrophila sp. nov., a psychrophilic bacterium isolated from deep-sea sediment.</title>
        <authorList>
            <person name="Li A."/>
        </authorList>
    </citation>
    <scope>NUCLEOTIDE SEQUENCE [LARGE SCALE GENOMIC DNA]</scope>
    <source>
        <strain evidence="2 3">QS115</strain>
    </source>
</reference>
<evidence type="ECO:0000256" key="1">
    <source>
        <dbReference type="ARBA" id="ARBA00010552"/>
    </source>
</evidence>
<dbReference type="AlphaFoldDB" id="A0A9Y2KY09"/>
<dbReference type="RefSeq" id="WP_270920360.1">
    <property type="nucleotide sequence ID" value="NZ_CP127247.1"/>
</dbReference>
<proteinExistence type="inferred from homology"/>
<accession>A0A9Y2KY09</accession>
<evidence type="ECO:0000313" key="3">
    <source>
        <dbReference type="Proteomes" id="UP001238334"/>
    </source>
</evidence>
<dbReference type="Gene3D" id="3.30.1330.40">
    <property type="entry name" value="RutC-like"/>
    <property type="match status" value="1"/>
</dbReference>
<gene>
    <name evidence="2" type="ORF">QPJ95_19965</name>
</gene>
<dbReference type="InterPro" id="IPR019897">
    <property type="entry name" value="RidA_CS"/>
</dbReference>
<evidence type="ECO:0000313" key="2">
    <source>
        <dbReference type="EMBL" id="WIY24763.1"/>
    </source>
</evidence>
<organism evidence="2 3">
    <name type="scientific">Parasedimentitalea psychrophila</name>
    <dbReference type="NCBI Taxonomy" id="2997337"/>
    <lineage>
        <taxon>Bacteria</taxon>
        <taxon>Pseudomonadati</taxon>
        <taxon>Pseudomonadota</taxon>
        <taxon>Alphaproteobacteria</taxon>
        <taxon>Rhodobacterales</taxon>
        <taxon>Paracoccaceae</taxon>
        <taxon>Parasedimentitalea</taxon>
    </lineage>
</organism>
<name>A0A9Y2KY09_9RHOB</name>
<dbReference type="EMBL" id="CP127247">
    <property type="protein sequence ID" value="WIY24763.1"/>
    <property type="molecule type" value="Genomic_DNA"/>
</dbReference>
<protein>
    <submittedName>
        <fullName evidence="2">RidA family protein</fullName>
    </submittedName>
</protein>
<dbReference type="Pfam" id="PF01042">
    <property type="entry name" value="Ribonuc_L-PSP"/>
    <property type="match status" value="1"/>
</dbReference>
<dbReference type="InterPro" id="IPR035709">
    <property type="entry name" value="YoaB-like"/>
</dbReference>